<proteinExistence type="predicted"/>
<evidence type="ECO:0000313" key="3">
    <source>
        <dbReference type="Proteomes" id="UP000243579"/>
    </source>
</evidence>
<evidence type="ECO:0000313" key="2">
    <source>
        <dbReference type="EMBL" id="OQR98171.1"/>
    </source>
</evidence>
<dbReference type="Proteomes" id="UP000243579">
    <property type="component" value="Unassembled WGS sequence"/>
</dbReference>
<accession>A0A1V9ZJR8</accession>
<protein>
    <submittedName>
        <fullName evidence="2">Uncharacterized protein</fullName>
    </submittedName>
</protein>
<dbReference type="EMBL" id="JNBR01000089">
    <property type="protein sequence ID" value="OQR98171.1"/>
    <property type="molecule type" value="Genomic_DNA"/>
</dbReference>
<keyword evidence="3" id="KW-1185">Reference proteome</keyword>
<dbReference type="OrthoDB" id="67593at2759"/>
<sequence>MAARPVATCALCHGSYGSGLEPAAGSDIWRARKMLRQRSGQPPADAGAAVDAVWSHGVAHFVAAHALRDLRRIDDSRQALRTTIQHRQSASLVVRHAAGSVVDTTVERLHFLPSDVNRVLAIRPSTAADSCGSNLRRQQQREVRPRPAARRSRHRQSRSITRQERESNRCYYEARLALMRSPVSSPTDVLDRQRLLGRPPGPAPGVTTVPYKSTTPPILHVNAGTLVETSAGRCSRLEVRWPTRPLPKPR</sequence>
<feature type="region of interest" description="Disordered" evidence="1">
    <location>
        <begin position="127"/>
        <end position="166"/>
    </location>
</feature>
<reference evidence="2 3" key="1">
    <citation type="journal article" date="2014" name="Genome Biol. Evol.">
        <title>The secreted proteins of Achlya hypogyna and Thraustotheca clavata identify the ancestral oomycete secretome and reveal gene acquisitions by horizontal gene transfer.</title>
        <authorList>
            <person name="Misner I."/>
            <person name="Blouin N."/>
            <person name="Leonard G."/>
            <person name="Richards T.A."/>
            <person name="Lane C.E."/>
        </authorList>
    </citation>
    <scope>NUCLEOTIDE SEQUENCE [LARGE SCALE GENOMIC DNA]</scope>
    <source>
        <strain evidence="2 3">ATCC 48635</strain>
    </source>
</reference>
<organism evidence="2 3">
    <name type="scientific">Achlya hypogyna</name>
    <name type="common">Oomycete</name>
    <name type="synonym">Protoachlya hypogyna</name>
    <dbReference type="NCBI Taxonomy" id="1202772"/>
    <lineage>
        <taxon>Eukaryota</taxon>
        <taxon>Sar</taxon>
        <taxon>Stramenopiles</taxon>
        <taxon>Oomycota</taxon>
        <taxon>Saprolegniomycetes</taxon>
        <taxon>Saprolegniales</taxon>
        <taxon>Achlyaceae</taxon>
        <taxon>Achlya</taxon>
    </lineage>
</organism>
<dbReference type="AlphaFoldDB" id="A0A1V9ZJR8"/>
<evidence type="ECO:0000256" key="1">
    <source>
        <dbReference type="SAM" id="MobiDB-lite"/>
    </source>
</evidence>
<name>A0A1V9ZJR8_ACHHY</name>
<feature type="compositionally biased region" description="Basic residues" evidence="1">
    <location>
        <begin position="147"/>
        <end position="157"/>
    </location>
</feature>
<comment type="caution">
    <text evidence="2">The sequence shown here is derived from an EMBL/GenBank/DDBJ whole genome shotgun (WGS) entry which is preliminary data.</text>
</comment>
<gene>
    <name evidence="2" type="ORF">ACHHYP_09063</name>
</gene>